<accession>A0A9Q0PJ94</accession>
<protein>
    <submittedName>
        <fullName evidence="1">Uncharacterized protein</fullName>
    </submittedName>
</protein>
<gene>
    <name evidence="1" type="ORF">OIU85_005655</name>
</gene>
<dbReference type="AlphaFoldDB" id="A0A9Q0PJ94"/>
<name>A0A9Q0PJ94_SALVM</name>
<reference evidence="1" key="1">
    <citation type="submission" date="2022-11" db="EMBL/GenBank/DDBJ databases">
        <authorList>
            <person name="Hyden B.L."/>
            <person name="Feng K."/>
            <person name="Yates T."/>
            <person name="Jawdy S."/>
            <person name="Smart L.B."/>
            <person name="Muchero W."/>
        </authorList>
    </citation>
    <scope>NUCLEOTIDE SEQUENCE</scope>
    <source>
        <tissue evidence="1">Shoot tip</tissue>
    </source>
</reference>
<organism evidence="1 2">
    <name type="scientific">Salix viminalis</name>
    <name type="common">Common osier</name>
    <name type="synonym">Basket willow</name>
    <dbReference type="NCBI Taxonomy" id="40686"/>
    <lineage>
        <taxon>Eukaryota</taxon>
        <taxon>Viridiplantae</taxon>
        <taxon>Streptophyta</taxon>
        <taxon>Embryophyta</taxon>
        <taxon>Tracheophyta</taxon>
        <taxon>Spermatophyta</taxon>
        <taxon>Magnoliopsida</taxon>
        <taxon>eudicotyledons</taxon>
        <taxon>Gunneridae</taxon>
        <taxon>Pentapetalae</taxon>
        <taxon>rosids</taxon>
        <taxon>fabids</taxon>
        <taxon>Malpighiales</taxon>
        <taxon>Salicaceae</taxon>
        <taxon>Saliceae</taxon>
        <taxon>Salix</taxon>
    </lineage>
</organism>
<keyword evidence="2" id="KW-1185">Reference proteome</keyword>
<proteinExistence type="predicted"/>
<evidence type="ECO:0000313" key="2">
    <source>
        <dbReference type="Proteomes" id="UP001151529"/>
    </source>
</evidence>
<dbReference type="Proteomes" id="UP001151529">
    <property type="component" value="Chromosome 8"/>
</dbReference>
<sequence length="132" mass="15412">MHYFTHDICDIIYTNERRVLFLRQSLWMRSFFPISDGFACSRRCLDVKATRRIGYNSWVPLHSEGRKELKQNTCSQFLKQRSFCRYVSEDPQDESTATSGLIMILITQALTDSDFTLDNGARLLLDVQNIYA</sequence>
<dbReference type="EMBL" id="JAPFFL010000012">
    <property type="protein sequence ID" value="KAJ6689273.1"/>
    <property type="molecule type" value="Genomic_DNA"/>
</dbReference>
<comment type="caution">
    <text evidence="1">The sequence shown here is derived from an EMBL/GenBank/DDBJ whole genome shotgun (WGS) entry which is preliminary data.</text>
</comment>
<reference evidence="1" key="2">
    <citation type="journal article" date="2023" name="Int. J. Mol. Sci.">
        <title>De Novo Assembly and Annotation of 11 Diverse Shrub Willow (Salix) Genomes Reveals Novel Gene Organization in Sex-Linked Regions.</title>
        <authorList>
            <person name="Hyden B."/>
            <person name="Feng K."/>
            <person name="Yates T.B."/>
            <person name="Jawdy S."/>
            <person name="Cereghino C."/>
            <person name="Smart L.B."/>
            <person name="Muchero W."/>
        </authorList>
    </citation>
    <scope>NUCLEOTIDE SEQUENCE [LARGE SCALE GENOMIC DNA]</scope>
    <source>
        <tissue evidence="1">Shoot tip</tissue>
    </source>
</reference>
<evidence type="ECO:0000313" key="1">
    <source>
        <dbReference type="EMBL" id="KAJ6689273.1"/>
    </source>
</evidence>